<dbReference type="AlphaFoldDB" id="N6UH87"/>
<gene>
    <name evidence="1" type="ORF">RHSP_59959</name>
</gene>
<dbReference type="Proteomes" id="UP000012429">
    <property type="component" value="Unassembled WGS sequence"/>
</dbReference>
<evidence type="ECO:0000313" key="2">
    <source>
        <dbReference type="Proteomes" id="UP000012429"/>
    </source>
</evidence>
<dbReference type="STRING" id="363754.RHSP_59959"/>
<accession>N6UH87</accession>
<protein>
    <submittedName>
        <fullName evidence="1">Uncharacterized protein</fullName>
    </submittedName>
</protein>
<evidence type="ECO:0000313" key="1">
    <source>
        <dbReference type="EMBL" id="ENN89578.1"/>
    </source>
</evidence>
<reference evidence="1 2" key="1">
    <citation type="journal article" date="2012" name="BMC Genomics">
        <title>Genomic basis of broad host range and environmental adaptability of Rhizobium tropici CIAT 899 and Rhizobium sp. PRF 81 which are used in inoculants for common bean (Phaseolus vulgaris L.).</title>
        <authorList>
            <person name="Ormeno-Orrillo E."/>
            <person name="Menna P."/>
            <person name="Almeida L.G."/>
            <person name="Ollero F.J."/>
            <person name="Nicolas M.F."/>
            <person name="Pains Rodrigues E."/>
            <person name="Shigueyoshi Nakatani A."/>
            <person name="Silva Batista J.S."/>
            <person name="Oliveira Chueire L.M."/>
            <person name="Souza R.C."/>
            <person name="Ribeiro Vasconcelos A.T."/>
            <person name="Megias M."/>
            <person name="Hungria M."/>
            <person name="Martinez-Romero E."/>
        </authorList>
    </citation>
    <scope>NUCLEOTIDE SEQUENCE [LARGE SCALE GENOMIC DNA]</scope>
    <source>
        <strain evidence="1 2">PRF 81</strain>
    </source>
</reference>
<sequence length="251" mass="27065">MNRLARDDARSLDVDARTAGRVDRALAVDRVAESVDNAAEQFRTNRNVNDGARTLDGVAFLDVAVGAEDNHTDVVGFEVQSHTADAAGEFDHFAGLDVVQTVDAGDTVTDGENLADFGDFSFLAEVFDLIFQNCGNFRGADIHQPTSFNASLRVESLVRRDVSIWREPTLTIRPPRIEGSTVTAIATSLPVTPFSAAFNSSSCAGVSAWAEVTSAEISPRCLAAMMRKALIMPGSAKRRRLLATSFRKLVT</sequence>
<dbReference type="EMBL" id="AQHN01000005">
    <property type="protein sequence ID" value="ENN89578.1"/>
    <property type="molecule type" value="Genomic_DNA"/>
</dbReference>
<proteinExistence type="predicted"/>
<name>N6UH87_9HYPH</name>
<keyword evidence="2" id="KW-1185">Reference proteome</keyword>
<organism evidence="1 2">
    <name type="scientific">Rhizobium freirei PRF 81</name>
    <dbReference type="NCBI Taxonomy" id="363754"/>
    <lineage>
        <taxon>Bacteria</taxon>
        <taxon>Pseudomonadati</taxon>
        <taxon>Pseudomonadota</taxon>
        <taxon>Alphaproteobacteria</taxon>
        <taxon>Hyphomicrobiales</taxon>
        <taxon>Rhizobiaceae</taxon>
        <taxon>Rhizobium/Agrobacterium group</taxon>
        <taxon>Rhizobium</taxon>
    </lineage>
</organism>
<comment type="caution">
    <text evidence="1">The sequence shown here is derived from an EMBL/GenBank/DDBJ whole genome shotgun (WGS) entry which is preliminary data.</text>
</comment>